<name>A0A152A3G5_TIELA</name>
<accession>A0A152A3G5</accession>
<dbReference type="PANTHER" id="PTHR13116:SF5">
    <property type="entry name" value="ER MEMBRANE PROTEIN COMPLEX SUBUNIT 3"/>
    <property type="match status" value="1"/>
</dbReference>
<organism evidence="10 11">
    <name type="scientific">Tieghemostelium lacteum</name>
    <name type="common">Slime mold</name>
    <name type="synonym">Dictyostelium lacteum</name>
    <dbReference type="NCBI Taxonomy" id="361077"/>
    <lineage>
        <taxon>Eukaryota</taxon>
        <taxon>Amoebozoa</taxon>
        <taxon>Evosea</taxon>
        <taxon>Eumycetozoa</taxon>
        <taxon>Dictyostelia</taxon>
        <taxon>Dictyosteliales</taxon>
        <taxon>Raperosteliaceae</taxon>
        <taxon>Tieghemostelium</taxon>
    </lineage>
</organism>
<dbReference type="InterPro" id="IPR002809">
    <property type="entry name" value="EMC3/TMCO1"/>
</dbReference>
<evidence type="ECO:0000256" key="6">
    <source>
        <dbReference type="ARBA" id="ARBA00023136"/>
    </source>
</evidence>
<dbReference type="InParanoid" id="A0A152A3G5"/>
<keyword evidence="5 9" id="KW-1133">Transmembrane helix</keyword>
<feature type="transmembrane region" description="Helical" evidence="9">
    <location>
        <begin position="17"/>
        <end position="36"/>
    </location>
</feature>
<evidence type="ECO:0000256" key="1">
    <source>
        <dbReference type="ARBA" id="ARBA00004141"/>
    </source>
</evidence>
<dbReference type="PANTHER" id="PTHR13116">
    <property type="entry name" value="ER MEMBRANE PROTEIN COMPLEX SUBUNIT 3"/>
    <property type="match status" value="1"/>
</dbReference>
<dbReference type="STRING" id="361077.A0A152A3G5"/>
<comment type="subcellular location">
    <subcellularLocation>
        <location evidence="1">Membrane</location>
        <topology evidence="1">Multi-pass membrane protein</topology>
    </subcellularLocation>
</comment>
<feature type="compositionally biased region" description="Low complexity" evidence="8">
    <location>
        <begin position="272"/>
        <end position="290"/>
    </location>
</feature>
<evidence type="ECO:0000256" key="2">
    <source>
        <dbReference type="ARBA" id="ARBA00005376"/>
    </source>
</evidence>
<dbReference type="SMART" id="SM01415">
    <property type="entry name" value="DUF106"/>
    <property type="match status" value="1"/>
</dbReference>
<dbReference type="FunCoup" id="A0A152A3G5">
    <property type="interactions" value="497"/>
</dbReference>
<dbReference type="Pfam" id="PF01956">
    <property type="entry name" value="EMC3_TMCO1"/>
    <property type="match status" value="1"/>
</dbReference>
<comment type="similarity">
    <text evidence="2 7">Belongs to the EMC3 family.</text>
</comment>
<dbReference type="AlphaFoldDB" id="A0A152A3G5"/>
<dbReference type="InterPro" id="IPR008568">
    <property type="entry name" value="EMC3"/>
</dbReference>
<dbReference type="PIRSF" id="PIRSF010045">
    <property type="entry name" value="DUF850_TM_euk"/>
    <property type="match status" value="1"/>
</dbReference>
<dbReference type="Proteomes" id="UP000076078">
    <property type="component" value="Unassembled WGS sequence"/>
</dbReference>
<comment type="caution">
    <text evidence="10">The sequence shown here is derived from an EMBL/GenBank/DDBJ whole genome shotgun (WGS) entry which is preliminary data.</text>
</comment>
<dbReference type="OMA" id="KDMDPRW"/>
<proteinExistence type="inferred from homology"/>
<sequence length="302" mass="34692">MKIEDQDIVLDTAIRNWVVIPILFVLFIVSALKLNFSRILQIKSNKKQDVQKLMEIQTLTRAKKLSQYYNRIPLQSFLMRKYYFTNKETGVLQVIEKADDNSPMNMMFSNSMLSDSSGVTDMLKGNVVHMLPQIAMMTWVNHFFSGFVACKLPFFPLTIRFKSFLQRGIEMASLDVTYVSSLSWYFLCWFGSEGINAIVLGENQLTPDQQLFQSIVESGPGQQQVPIHKLYISEKENIELIRHESIFDNVEERFLNNLTKNNLDLEFNKAATTTSTTPSTSSTDSTSPQSLNLNKLAKRRNR</sequence>
<evidence type="ECO:0000256" key="4">
    <source>
        <dbReference type="ARBA" id="ARBA00022692"/>
    </source>
</evidence>
<feature type="region of interest" description="Disordered" evidence="8">
    <location>
        <begin position="271"/>
        <end position="302"/>
    </location>
</feature>
<dbReference type="EMBL" id="LODT01000013">
    <property type="protein sequence ID" value="KYR00591.1"/>
    <property type="molecule type" value="Genomic_DNA"/>
</dbReference>
<evidence type="ECO:0000256" key="5">
    <source>
        <dbReference type="ARBA" id="ARBA00022989"/>
    </source>
</evidence>
<evidence type="ECO:0000256" key="8">
    <source>
        <dbReference type="SAM" id="MobiDB-lite"/>
    </source>
</evidence>
<evidence type="ECO:0000256" key="7">
    <source>
        <dbReference type="PIRNR" id="PIRNR010045"/>
    </source>
</evidence>
<dbReference type="GO" id="GO:0034975">
    <property type="term" value="P:protein folding in endoplasmic reticulum"/>
    <property type="evidence" value="ECO:0007669"/>
    <property type="project" value="TreeGrafter"/>
</dbReference>
<keyword evidence="11" id="KW-1185">Reference proteome</keyword>
<evidence type="ECO:0000313" key="10">
    <source>
        <dbReference type="EMBL" id="KYR00591.1"/>
    </source>
</evidence>
<keyword evidence="4 9" id="KW-0812">Transmembrane</keyword>
<keyword evidence="6 9" id="KW-0472">Membrane</keyword>
<evidence type="ECO:0000256" key="9">
    <source>
        <dbReference type="SAM" id="Phobius"/>
    </source>
</evidence>
<dbReference type="GO" id="GO:0072546">
    <property type="term" value="C:EMC complex"/>
    <property type="evidence" value="ECO:0007669"/>
    <property type="project" value="TreeGrafter"/>
</dbReference>
<gene>
    <name evidence="10" type="ORF">DLAC_02610</name>
</gene>
<evidence type="ECO:0000313" key="11">
    <source>
        <dbReference type="Proteomes" id="UP000076078"/>
    </source>
</evidence>
<evidence type="ECO:0000256" key="3">
    <source>
        <dbReference type="ARBA" id="ARBA00020822"/>
    </source>
</evidence>
<dbReference type="OrthoDB" id="6745403at2759"/>
<protein>
    <recommendedName>
        <fullName evidence="3 7">ER membrane protein complex subunit 3</fullName>
    </recommendedName>
</protein>
<reference evidence="10 11" key="1">
    <citation type="submission" date="2015-12" db="EMBL/GenBank/DDBJ databases">
        <title>Dictyostelia acquired genes for synthesis and detection of signals that induce cell-type specialization by lateral gene transfer from prokaryotes.</title>
        <authorList>
            <person name="Gloeckner G."/>
            <person name="Schaap P."/>
        </authorList>
    </citation>
    <scope>NUCLEOTIDE SEQUENCE [LARGE SCALE GENOMIC DNA]</scope>
    <source>
        <strain evidence="10 11">TK</strain>
    </source>
</reference>